<evidence type="ECO:0000313" key="1">
    <source>
        <dbReference type="EMBL" id="RPA86568.1"/>
    </source>
</evidence>
<evidence type="ECO:0000313" key="2">
    <source>
        <dbReference type="Proteomes" id="UP000275078"/>
    </source>
</evidence>
<gene>
    <name evidence="1" type="ORF">BJ508DRAFT_411242</name>
</gene>
<dbReference type="EMBL" id="ML119649">
    <property type="protein sequence ID" value="RPA86568.1"/>
    <property type="molecule type" value="Genomic_DNA"/>
</dbReference>
<dbReference type="Proteomes" id="UP000275078">
    <property type="component" value="Unassembled WGS sequence"/>
</dbReference>
<proteinExistence type="predicted"/>
<sequence>MPDEIKTGTHQAYSEHEAWPLFTFDDLKDIVQHSFLSDAAQNILIEHFANVPKSFLLPDDSEEDYFYACVCQILPDSEAQDDYAFHPRFHPIVERYLMLYAQLIYPFFESIGHTRCNAHLESDPRSEYLGVILALGDNDDASRLGLAIASRWKSGLLKEEQVWLLEIVTLKLLVDVQAIMASSTMDTQYKLTAFGRASYRTGHLIRQFLGSYRFRSARLELLLLEYIAEDGLNMELVDGILAKELPHWRESWADFPNGRRQRQ</sequence>
<reference evidence="1 2" key="1">
    <citation type="journal article" date="2018" name="Nat. Ecol. Evol.">
        <title>Pezizomycetes genomes reveal the molecular basis of ectomycorrhizal truffle lifestyle.</title>
        <authorList>
            <person name="Murat C."/>
            <person name="Payen T."/>
            <person name="Noel B."/>
            <person name="Kuo A."/>
            <person name="Morin E."/>
            <person name="Chen J."/>
            <person name="Kohler A."/>
            <person name="Krizsan K."/>
            <person name="Balestrini R."/>
            <person name="Da Silva C."/>
            <person name="Montanini B."/>
            <person name="Hainaut M."/>
            <person name="Levati E."/>
            <person name="Barry K.W."/>
            <person name="Belfiori B."/>
            <person name="Cichocki N."/>
            <person name="Clum A."/>
            <person name="Dockter R.B."/>
            <person name="Fauchery L."/>
            <person name="Guy J."/>
            <person name="Iotti M."/>
            <person name="Le Tacon F."/>
            <person name="Lindquist E.A."/>
            <person name="Lipzen A."/>
            <person name="Malagnac F."/>
            <person name="Mello A."/>
            <person name="Molinier V."/>
            <person name="Miyauchi S."/>
            <person name="Poulain J."/>
            <person name="Riccioni C."/>
            <person name="Rubini A."/>
            <person name="Sitrit Y."/>
            <person name="Splivallo R."/>
            <person name="Traeger S."/>
            <person name="Wang M."/>
            <person name="Zifcakova L."/>
            <person name="Wipf D."/>
            <person name="Zambonelli A."/>
            <person name="Paolocci F."/>
            <person name="Nowrousian M."/>
            <person name="Ottonello S."/>
            <person name="Baldrian P."/>
            <person name="Spatafora J.W."/>
            <person name="Henrissat B."/>
            <person name="Nagy L.G."/>
            <person name="Aury J.M."/>
            <person name="Wincker P."/>
            <person name="Grigoriev I.V."/>
            <person name="Bonfante P."/>
            <person name="Martin F.M."/>
        </authorList>
    </citation>
    <scope>NUCLEOTIDE SEQUENCE [LARGE SCALE GENOMIC DNA]</scope>
    <source>
        <strain evidence="1 2">RN42</strain>
    </source>
</reference>
<dbReference type="AlphaFoldDB" id="A0A3N4IPA1"/>
<accession>A0A3N4IPA1</accession>
<protein>
    <submittedName>
        <fullName evidence="1">Uncharacterized protein</fullName>
    </submittedName>
</protein>
<name>A0A3N4IPA1_ASCIM</name>
<organism evidence="1 2">
    <name type="scientific">Ascobolus immersus RN42</name>
    <dbReference type="NCBI Taxonomy" id="1160509"/>
    <lineage>
        <taxon>Eukaryota</taxon>
        <taxon>Fungi</taxon>
        <taxon>Dikarya</taxon>
        <taxon>Ascomycota</taxon>
        <taxon>Pezizomycotina</taxon>
        <taxon>Pezizomycetes</taxon>
        <taxon>Pezizales</taxon>
        <taxon>Ascobolaceae</taxon>
        <taxon>Ascobolus</taxon>
    </lineage>
</organism>
<keyword evidence="2" id="KW-1185">Reference proteome</keyword>